<dbReference type="SUPFAM" id="SSF56281">
    <property type="entry name" value="Metallo-hydrolase/oxidoreductase"/>
    <property type="match status" value="1"/>
</dbReference>
<comment type="similarity">
    <text evidence="1">Belongs to the metallo-beta-lactamase superfamily.</text>
</comment>
<dbReference type="EMBL" id="BIXY01000077">
    <property type="protein sequence ID" value="GCF10620.1"/>
    <property type="molecule type" value="Genomic_DNA"/>
</dbReference>
<dbReference type="SMART" id="SM00849">
    <property type="entry name" value="Lactamase_B"/>
    <property type="match status" value="1"/>
</dbReference>
<gene>
    <name evidence="6" type="ORF">KDI_41840</name>
</gene>
<sequence length="280" mass="31016">MVNAASSQKLTLGDIHITFIPDGSVLFEPTGLLPTTTTQDWQGYQSLLNEQGKLVGSMGAYIVQTANHTLLVDTAYGDKHAEDDILTLHGGALLTNLRQAGFEPDDIDVVFFTHFHTDHVGWTSQRKDGQLSLTFPRARFLTRHAEWQRFDDPATYREGVADTLAVLTGRIELLEDGDELIPGVKVRATPGHTSGHSALVISSGSARAIILGDIFHSTIQLEHPDWTNIYDWDAELAKQTRRQMLQELAQPATIGIGAHFSTSVFGRLLTQDNIYQWQLL</sequence>
<organism evidence="6 7">
    <name type="scientific">Dictyobacter arantiisoli</name>
    <dbReference type="NCBI Taxonomy" id="2014874"/>
    <lineage>
        <taxon>Bacteria</taxon>
        <taxon>Bacillati</taxon>
        <taxon>Chloroflexota</taxon>
        <taxon>Ktedonobacteria</taxon>
        <taxon>Ktedonobacterales</taxon>
        <taxon>Dictyobacteraceae</taxon>
        <taxon>Dictyobacter</taxon>
    </lineage>
</organism>
<evidence type="ECO:0000313" key="6">
    <source>
        <dbReference type="EMBL" id="GCF10620.1"/>
    </source>
</evidence>
<evidence type="ECO:0000256" key="2">
    <source>
        <dbReference type="ARBA" id="ARBA00022723"/>
    </source>
</evidence>
<evidence type="ECO:0000256" key="4">
    <source>
        <dbReference type="ARBA" id="ARBA00022833"/>
    </source>
</evidence>
<proteinExistence type="inferred from homology"/>
<name>A0A5A5TGB7_9CHLR</name>
<reference evidence="6 7" key="1">
    <citation type="submission" date="2019-01" db="EMBL/GenBank/DDBJ databases">
        <title>Draft genome sequence of Dictyobacter sp. Uno17.</title>
        <authorList>
            <person name="Wang C.M."/>
            <person name="Zheng Y."/>
            <person name="Sakai Y."/>
            <person name="Abe K."/>
            <person name="Yokota A."/>
            <person name="Yabe S."/>
        </authorList>
    </citation>
    <scope>NUCLEOTIDE SEQUENCE [LARGE SCALE GENOMIC DNA]</scope>
    <source>
        <strain evidence="6 7">Uno17</strain>
    </source>
</reference>
<evidence type="ECO:0000256" key="1">
    <source>
        <dbReference type="ARBA" id="ARBA00007749"/>
    </source>
</evidence>
<dbReference type="InterPro" id="IPR036866">
    <property type="entry name" value="RibonucZ/Hydroxyglut_hydro"/>
</dbReference>
<dbReference type="InterPro" id="IPR001279">
    <property type="entry name" value="Metallo-B-lactamas"/>
</dbReference>
<keyword evidence="7" id="KW-1185">Reference proteome</keyword>
<dbReference type="AlphaFoldDB" id="A0A5A5TGB7"/>
<dbReference type="Gene3D" id="3.60.15.10">
    <property type="entry name" value="Ribonuclease Z/Hydroxyacylglutathione hydrolase-like"/>
    <property type="match status" value="1"/>
</dbReference>
<dbReference type="InterPro" id="IPR051013">
    <property type="entry name" value="MBL_superfamily_lactonases"/>
</dbReference>
<dbReference type="GO" id="GO:0016787">
    <property type="term" value="F:hydrolase activity"/>
    <property type="evidence" value="ECO:0007669"/>
    <property type="project" value="UniProtKB-KW"/>
</dbReference>
<evidence type="ECO:0000256" key="3">
    <source>
        <dbReference type="ARBA" id="ARBA00022801"/>
    </source>
</evidence>
<dbReference type="GO" id="GO:0046872">
    <property type="term" value="F:metal ion binding"/>
    <property type="evidence" value="ECO:0007669"/>
    <property type="project" value="UniProtKB-KW"/>
</dbReference>
<dbReference type="RefSeq" id="WP_172632309.1">
    <property type="nucleotide sequence ID" value="NZ_BIXY01000077.1"/>
</dbReference>
<dbReference type="PANTHER" id="PTHR42978:SF6">
    <property type="entry name" value="QUORUM-QUENCHING LACTONASE YTNP-RELATED"/>
    <property type="match status" value="1"/>
</dbReference>
<evidence type="ECO:0000313" key="7">
    <source>
        <dbReference type="Proteomes" id="UP000322530"/>
    </source>
</evidence>
<protein>
    <submittedName>
        <fullName evidence="6">MBL fold metallo-hydrolase</fullName>
    </submittedName>
</protein>
<evidence type="ECO:0000259" key="5">
    <source>
        <dbReference type="SMART" id="SM00849"/>
    </source>
</evidence>
<accession>A0A5A5TGB7</accession>
<feature type="domain" description="Metallo-beta-lactamase" evidence="5">
    <location>
        <begin position="57"/>
        <end position="259"/>
    </location>
</feature>
<dbReference type="PANTHER" id="PTHR42978">
    <property type="entry name" value="QUORUM-QUENCHING LACTONASE YTNP-RELATED-RELATED"/>
    <property type="match status" value="1"/>
</dbReference>
<dbReference type="CDD" id="cd16277">
    <property type="entry name" value="metallo-hydrolase-like_MBL-fold"/>
    <property type="match status" value="1"/>
</dbReference>
<keyword evidence="3 6" id="KW-0378">Hydrolase</keyword>
<comment type="caution">
    <text evidence="6">The sequence shown here is derived from an EMBL/GenBank/DDBJ whole genome shotgun (WGS) entry which is preliminary data.</text>
</comment>
<dbReference type="Proteomes" id="UP000322530">
    <property type="component" value="Unassembled WGS sequence"/>
</dbReference>
<keyword evidence="2" id="KW-0479">Metal-binding</keyword>
<dbReference type="Pfam" id="PF00753">
    <property type="entry name" value="Lactamase_B"/>
    <property type="match status" value="2"/>
</dbReference>
<keyword evidence="4" id="KW-0862">Zinc</keyword>